<evidence type="ECO:0000256" key="9">
    <source>
        <dbReference type="ARBA" id="ARBA00041464"/>
    </source>
</evidence>
<evidence type="ECO:0000313" key="14">
    <source>
        <dbReference type="RefSeq" id="XP_011305705.1"/>
    </source>
</evidence>
<dbReference type="InterPro" id="IPR003607">
    <property type="entry name" value="HD/PDEase_dom"/>
</dbReference>
<keyword evidence="2" id="KW-0479">Metal-binding</keyword>
<comment type="catalytic activity">
    <reaction evidence="11">
        <text>guanosine 3',5'-bis(diphosphate) + H2O = GDP + diphosphate + H(+)</text>
        <dbReference type="Rhea" id="RHEA:14253"/>
        <dbReference type="ChEBI" id="CHEBI:15377"/>
        <dbReference type="ChEBI" id="CHEBI:15378"/>
        <dbReference type="ChEBI" id="CHEBI:33019"/>
        <dbReference type="ChEBI" id="CHEBI:58189"/>
        <dbReference type="ChEBI" id="CHEBI:77828"/>
        <dbReference type="EC" id="3.1.7.2"/>
    </reaction>
</comment>
<dbReference type="OrthoDB" id="430679at2759"/>
<dbReference type="CTD" id="43456"/>
<evidence type="ECO:0000256" key="10">
    <source>
        <dbReference type="ARBA" id="ARBA00041770"/>
    </source>
</evidence>
<dbReference type="Pfam" id="PF13328">
    <property type="entry name" value="HD_4"/>
    <property type="match status" value="1"/>
</dbReference>
<dbReference type="RefSeq" id="XP_011305705.1">
    <property type="nucleotide sequence ID" value="XM_011307403.1"/>
</dbReference>
<comment type="cofactor">
    <cofactor evidence="1">
        <name>Mn(2+)</name>
        <dbReference type="ChEBI" id="CHEBI:29035"/>
    </cofactor>
</comment>
<keyword evidence="3" id="KW-0378">Hydrolase</keyword>
<feature type="domain" description="HD" evidence="12">
    <location>
        <begin position="43"/>
        <end position="138"/>
    </location>
</feature>
<evidence type="ECO:0000256" key="1">
    <source>
        <dbReference type="ARBA" id="ARBA00001936"/>
    </source>
</evidence>
<sequence>MTTFTRPRDLSKGQLLSLVIKCSDFAAKKHRKQRRMDAEATPYINHPLGVANILTEEGNVQDPVVIISAILHDTVEDTETTLDEIEREFGPEVKLVVSEVTDDKSLPKMERKQLQIDHSPHISHEAKLVKLADKIYNLRDLSREIPVGWTVDRAHEYFKWAEQVIEGCRGTNEKLEAILDDIFSSQKAREHLIKQ</sequence>
<reference evidence="14" key="1">
    <citation type="submission" date="2025-08" db="UniProtKB">
        <authorList>
            <consortium name="RefSeq"/>
        </authorList>
    </citation>
    <scope>IDENTIFICATION</scope>
    <source>
        <strain evidence="14">USDA-PBARC FA_bdor</strain>
        <tissue evidence="14">Whole organism</tissue>
    </source>
</reference>
<comment type="similarity">
    <text evidence="7">Belongs to the MESH1 family.</text>
</comment>
<evidence type="ECO:0000256" key="11">
    <source>
        <dbReference type="ARBA" id="ARBA00047968"/>
    </source>
</evidence>
<dbReference type="Proteomes" id="UP000694866">
    <property type="component" value="Unplaced"/>
</dbReference>
<dbReference type="EC" id="3.1.7.2" evidence="5"/>
<dbReference type="CDD" id="cd00077">
    <property type="entry name" value="HDc"/>
    <property type="match status" value="1"/>
</dbReference>
<dbReference type="GeneID" id="105268112"/>
<dbReference type="GO" id="GO:0046872">
    <property type="term" value="F:metal ion binding"/>
    <property type="evidence" value="ECO:0007669"/>
    <property type="project" value="UniProtKB-KW"/>
</dbReference>
<evidence type="ECO:0000256" key="2">
    <source>
        <dbReference type="ARBA" id="ARBA00022723"/>
    </source>
</evidence>
<evidence type="ECO:0000259" key="12">
    <source>
        <dbReference type="PROSITE" id="PS51831"/>
    </source>
</evidence>
<protein>
    <recommendedName>
        <fullName evidence="8">Guanosine-3',5'-bis(diphosphate) 3'-pyrophosphohydrolase MESH1</fullName>
        <ecNumber evidence="5">3.1.7.2</ecNumber>
    </recommendedName>
    <alternativeName>
        <fullName evidence="9">Metazoan SpoT homolog 1</fullName>
    </alternativeName>
    <alternativeName>
        <fullName evidence="10">Penta-phosphate guanosine-3'-pyrophosphohydrolase</fullName>
    </alternativeName>
</protein>
<evidence type="ECO:0000256" key="7">
    <source>
        <dbReference type="ARBA" id="ARBA00038354"/>
    </source>
</evidence>
<dbReference type="InterPro" id="IPR006674">
    <property type="entry name" value="HD_domain"/>
</dbReference>
<evidence type="ECO:0000256" key="8">
    <source>
        <dbReference type="ARBA" id="ARBA00040793"/>
    </source>
</evidence>
<name>A0A9R1TAA7_9HYME</name>
<comment type="function">
    <text evidence="6">ppGpp hydrolyzing enzyme involved in starvation response.</text>
</comment>
<accession>A0A9R1TAA7</accession>
<dbReference type="SMART" id="SM00471">
    <property type="entry name" value="HDc"/>
    <property type="match status" value="1"/>
</dbReference>
<dbReference type="Gene3D" id="1.10.3210.10">
    <property type="entry name" value="Hypothetical protein af1432"/>
    <property type="match status" value="1"/>
</dbReference>
<evidence type="ECO:0000256" key="6">
    <source>
        <dbReference type="ARBA" id="ARBA00037781"/>
    </source>
</evidence>
<evidence type="ECO:0000256" key="4">
    <source>
        <dbReference type="ARBA" id="ARBA00023211"/>
    </source>
</evidence>
<gene>
    <name evidence="14" type="primary">Mesh1</name>
</gene>
<evidence type="ECO:0000313" key="13">
    <source>
        <dbReference type="Proteomes" id="UP000694866"/>
    </source>
</evidence>
<dbReference type="PROSITE" id="PS51831">
    <property type="entry name" value="HD"/>
    <property type="match status" value="1"/>
</dbReference>
<dbReference type="GO" id="GO:0008893">
    <property type="term" value="F:guanosine-3',5'-bis(diphosphate) 3'-diphosphatase activity"/>
    <property type="evidence" value="ECO:0007669"/>
    <property type="project" value="UniProtKB-EC"/>
</dbReference>
<evidence type="ECO:0000256" key="3">
    <source>
        <dbReference type="ARBA" id="ARBA00022801"/>
    </source>
</evidence>
<dbReference type="AlphaFoldDB" id="A0A9R1TAA7"/>
<dbReference type="KEGG" id="fas:105268112"/>
<dbReference type="SUPFAM" id="SSF109604">
    <property type="entry name" value="HD-domain/PDEase-like"/>
    <property type="match status" value="1"/>
</dbReference>
<dbReference type="FunFam" id="1.10.3210.10:FF:000012">
    <property type="entry name" value="HD domain containing 3"/>
    <property type="match status" value="1"/>
</dbReference>
<keyword evidence="4" id="KW-0464">Manganese</keyword>
<keyword evidence="13" id="KW-1185">Reference proteome</keyword>
<dbReference type="InterPro" id="IPR052194">
    <property type="entry name" value="MESH1"/>
</dbReference>
<dbReference type="PANTHER" id="PTHR46246:SF1">
    <property type="entry name" value="GUANOSINE-3',5'-BIS(DIPHOSPHATE) 3'-PYROPHOSPHOHYDROLASE MESH1"/>
    <property type="match status" value="1"/>
</dbReference>
<dbReference type="PANTHER" id="PTHR46246">
    <property type="entry name" value="GUANOSINE-3',5'-BIS(DIPHOSPHATE) 3'-PYROPHOSPHOHYDROLASE MESH1"/>
    <property type="match status" value="1"/>
</dbReference>
<proteinExistence type="inferred from homology"/>
<evidence type="ECO:0000256" key="5">
    <source>
        <dbReference type="ARBA" id="ARBA00024387"/>
    </source>
</evidence>
<organism evidence="13 14">
    <name type="scientific">Fopius arisanus</name>
    <dbReference type="NCBI Taxonomy" id="64838"/>
    <lineage>
        <taxon>Eukaryota</taxon>
        <taxon>Metazoa</taxon>
        <taxon>Ecdysozoa</taxon>
        <taxon>Arthropoda</taxon>
        <taxon>Hexapoda</taxon>
        <taxon>Insecta</taxon>
        <taxon>Pterygota</taxon>
        <taxon>Neoptera</taxon>
        <taxon>Endopterygota</taxon>
        <taxon>Hymenoptera</taxon>
        <taxon>Apocrita</taxon>
        <taxon>Ichneumonoidea</taxon>
        <taxon>Braconidae</taxon>
        <taxon>Opiinae</taxon>
        <taxon>Fopius</taxon>
    </lineage>
</organism>